<proteinExistence type="predicted"/>
<gene>
    <name evidence="2" type="ORF">HKB21_12955</name>
</gene>
<dbReference type="AlphaFoldDB" id="A0A7Y0S529"/>
<dbReference type="RefSeq" id="WP_069486120.1">
    <property type="nucleotide sequence ID" value="NZ_CP138328.1"/>
</dbReference>
<comment type="caution">
    <text evidence="2">The sequence shown here is derived from an EMBL/GenBank/DDBJ whole genome shotgun (WGS) entry which is preliminary data.</text>
</comment>
<evidence type="ECO:0000313" key="2">
    <source>
        <dbReference type="EMBL" id="NMU26529.1"/>
    </source>
</evidence>
<organism evidence="2 3">
    <name type="scientific">Vibrio parahaemolyticus</name>
    <dbReference type="NCBI Taxonomy" id="670"/>
    <lineage>
        <taxon>Bacteria</taxon>
        <taxon>Pseudomonadati</taxon>
        <taxon>Pseudomonadota</taxon>
        <taxon>Gammaproteobacteria</taxon>
        <taxon>Vibrionales</taxon>
        <taxon>Vibrionaceae</taxon>
        <taxon>Vibrio</taxon>
    </lineage>
</organism>
<name>A0A7Y0S529_VIBPH</name>
<dbReference type="EMBL" id="JABCLD010001222">
    <property type="protein sequence ID" value="NMU26529.1"/>
    <property type="molecule type" value="Genomic_DNA"/>
</dbReference>
<evidence type="ECO:0000313" key="3">
    <source>
        <dbReference type="Proteomes" id="UP000555836"/>
    </source>
</evidence>
<protein>
    <recommendedName>
        <fullName evidence="1">DUF7668 domain-containing protein</fullName>
    </recommendedName>
</protein>
<dbReference type="Pfam" id="PF24705">
    <property type="entry name" value="DUF7668"/>
    <property type="match status" value="1"/>
</dbReference>
<sequence length="129" mass="14758">MKKPTIESSQEELIAFVRDWIDLCASGEAEYAFSFLDEPLDNSRSKWSLEDFEMVRFDHFGNNQLPVITSPLTVTGVLRNDIFEYDNGSGWGVEYDLPLNGVVSDFTLLFDFLKHGEDLKVILDDCHVM</sequence>
<reference evidence="2 3" key="1">
    <citation type="submission" date="2020-04" db="EMBL/GenBank/DDBJ databases">
        <title>Whole-genome sequencing of Vibrio spp. from China reveals different genetic environments of blaCTX-M-14 among diverse lineages.</title>
        <authorList>
            <person name="Zheng Z."/>
            <person name="Ye L."/>
            <person name="Chen S."/>
        </authorList>
    </citation>
    <scope>NUCLEOTIDE SEQUENCE [LARGE SCALE GENOMIC DNA]</scope>
    <source>
        <strain evidence="2 3">Vb0574</strain>
    </source>
</reference>
<accession>A0A7Y0S529</accession>
<dbReference type="Proteomes" id="UP000555836">
    <property type="component" value="Unassembled WGS sequence"/>
</dbReference>
<evidence type="ECO:0000259" key="1">
    <source>
        <dbReference type="Pfam" id="PF24705"/>
    </source>
</evidence>
<dbReference type="InterPro" id="IPR056085">
    <property type="entry name" value="DUF7668"/>
</dbReference>
<feature type="domain" description="DUF7668" evidence="1">
    <location>
        <begin position="81"/>
        <end position="129"/>
    </location>
</feature>